<dbReference type="InterPro" id="IPR003841">
    <property type="entry name" value="Na/Pi_transpt"/>
</dbReference>
<feature type="transmembrane region" description="Helical" evidence="6">
    <location>
        <begin position="151"/>
        <end position="170"/>
    </location>
</feature>
<gene>
    <name evidence="7" type="ORF">OBE_09458</name>
</gene>
<reference evidence="7" key="1">
    <citation type="journal article" date="2013" name="Environ. Microbiol.">
        <title>Microbiota from the distal guts of lean and obese adolescents exhibit partial functional redundancy besides clear differences in community structure.</title>
        <authorList>
            <person name="Ferrer M."/>
            <person name="Ruiz A."/>
            <person name="Lanza F."/>
            <person name="Haange S.B."/>
            <person name="Oberbach A."/>
            <person name="Till H."/>
            <person name="Bargiela R."/>
            <person name="Campoy C."/>
            <person name="Segura M.T."/>
            <person name="Richter M."/>
            <person name="von Bergen M."/>
            <person name="Seifert J."/>
            <person name="Suarez A."/>
        </authorList>
    </citation>
    <scope>NUCLEOTIDE SEQUENCE</scope>
</reference>
<dbReference type="GO" id="GO:0005436">
    <property type="term" value="F:sodium:phosphate symporter activity"/>
    <property type="evidence" value="ECO:0007669"/>
    <property type="project" value="InterPro"/>
</dbReference>
<sequence>LLQATGIIMGANIGTTVTSWIVSMSEWGEVLKPEFFAPVLFGIGAFITMFAKSHKKKEGAEVLIGFALLFIGLSFMRTSSKRRKATINTISPMNIKGFRRMLFGEKMPDRNDPKYKERYERDIDAGRRFAKATRIDKAAAKVQGFANMHRTLFLVIVFGFAICGLTWNIYRLTVVYRHHPTRRTATEMQDSVLRERHKMLSVPHVRRFDTKESGTERPE</sequence>
<keyword evidence="3 6" id="KW-0812">Transmembrane</keyword>
<feature type="transmembrane region" description="Helical" evidence="6">
    <location>
        <begin position="35"/>
        <end position="53"/>
    </location>
</feature>
<comment type="subcellular location">
    <subcellularLocation>
        <location evidence="1">Cell membrane</location>
        <topology evidence="1">Multi-pass membrane protein</topology>
    </subcellularLocation>
</comment>
<proteinExistence type="predicted"/>
<dbReference type="GO" id="GO:0044341">
    <property type="term" value="P:sodium-dependent phosphate transport"/>
    <property type="evidence" value="ECO:0007669"/>
    <property type="project" value="InterPro"/>
</dbReference>
<evidence type="ECO:0000256" key="6">
    <source>
        <dbReference type="SAM" id="Phobius"/>
    </source>
</evidence>
<dbReference type="Pfam" id="PF02690">
    <property type="entry name" value="Na_Pi_cotrans"/>
    <property type="match status" value="1"/>
</dbReference>
<name>K1SPR5_9ZZZZ</name>
<organism evidence="7">
    <name type="scientific">human gut metagenome</name>
    <dbReference type="NCBI Taxonomy" id="408170"/>
    <lineage>
        <taxon>unclassified sequences</taxon>
        <taxon>metagenomes</taxon>
        <taxon>organismal metagenomes</taxon>
    </lineage>
</organism>
<dbReference type="GO" id="GO:0005886">
    <property type="term" value="C:plasma membrane"/>
    <property type="evidence" value="ECO:0007669"/>
    <property type="project" value="UniProtKB-SubCell"/>
</dbReference>
<keyword evidence="2" id="KW-1003">Cell membrane</keyword>
<evidence type="ECO:0000256" key="2">
    <source>
        <dbReference type="ARBA" id="ARBA00022475"/>
    </source>
</evidence>
<keyword evidence="5 6" id="KW-0472">Membrane</keyword>
<evidence type="ECO:0000256" key="1">
    <source>
        <dbReference type="ARBA" id="ARBA00004651"/>
    </source>
</evidence>
<dbReference type="EMBL" id="AJWZ01006526">
    <property type="protein sequence ID" value="EKC59528.1"/>
    <property type="molecule type" value="Genomic_DNA"/>
</dbReference>
<keyword evidence="4 6" id="KW-1133">Transmembrane helix</keyword>
<accession>K1SPR5</accession>
<feature type="transmembrane region" description="Helical" evidence="6">
    <location>
        <begin position="6"/>
        <end position="23"/>
    </location>
</feature>
<evidence type="ECO:0000256" key="5">
    <source>
        <dbReference type="ARBA" id="ARBA00023136"/>
    </source>
</evidence>
<feature type="transmembrane region" description="Helical" evidence="6">
    <location>
        <begin position="59"/>
        <end position="76"/>
    </location>
</feature>
<comment type="caution">
    <text evidence="7">The sequence shown here is derived from an EMBL/GenBank/DDBJ whole genome shotgun (WGS) entry which is preliminary data.</text>
</comment>
<evidence type="ECO:0000256" key="3">
    <source>
        <dbReference type="ARBA" id="ARBA00022692"/>
    </source>
</evidence>
<dbReference type="AlphaFoldDB" id="K1SPR5"/>
<evidence type="ECO:0000256" key="4">
    <source>
        <dbReference type="ARBA" id="ARBA00022989"/>
    </source>
</evidence>
<protein>
    <submittedName>
        <fullName evidence="7">Na/Pi-cotransporter</fullName>
    </submittedName>
</protein>
<evidence type="ECO:0000313" key="7">
    <source>
        <dbReference type="EMBL" id="EKC59528.1"/>
    </source>
</evidence>
<feature type="non-terminal residue" evidence="7">
    <location>
        <position position="1"/>
    </location>
</feature>